<evidence type="ECO:0000313" key="6">
    <source>
        <dbReference type="Proteomes" id="UP000739538"/>
    </source>
</evidence>
<proteinExistence type="predicted"/>
<dbReference type="InterPro" id="IPR014284">
    <property type="entry name" value="RNA_pol_sigma-70_dom"/>
</dbReference>
<dbReference type="SUPFAM" id="SSF88659">
    <property type="entry name" value="Sigma3 and sigma4 domains of RNA polymerase sigma factors"/>
    <property type="match status" value="1"/>
</dbReference>
<sequence length="179" mass="20053">MLQRYVSGEPGAAEALLPILYDELHRLAVVQMKSESRMATLSPTVLVHEAYVSLLQYPPSHLENRAHFCSLAARAMRRVLVDYVRGKLAAKRGGGGLAVTLEEGSLPAVERSEDILRLDRALEKLQGIDPELLDHVELRFFAGLTQEEIAELRGLSIRTVKRRWSAARAWLARELESQV</sequence>
<dbReference type="PANTHER" id="PTHR43133:SF39">
    <property type="entry name" value="SIMILAR TO RNA POLYMERASE SIGMA-E FACTOR"/>
    <property type="match status" value="1"/>
</dbReference>
<feature type="domain" description="RNA polymerase sigma-70 ECF-like HTH" evidence="4">
    <location>
        <begin position="2"/>
        <end position="176"/>
    </location>
</feature>
<dbReference type="InterPro" id="IPR053812">
    <property type="entry name" value="HTH_Sigma70_ECF-like"/>
</dbReference>
<dbReference type="Gene3D" id="1.10.10.10">
    <property type="entry name" value="Winged helix-like DNA-binding domain superfamily/Winged helix DNA-binding domain"/>
    <property type="match status" value="1"/>
</dbReference>
<dbReference type="EMBL" id="JAGQHS010000248">
    <property type="protein sequence ID" value="MCA9759015.1"/>
    <property type="molecule type" value="Genomic_DNA"/>
</dbReference>
<dbReference type="InterPro" id="IPR013324">
    <property type="entry name" value="RNA_pol_sigma_r3/r4-like"/>
</dbReference>
<accession>A0A956NKV4</accession>
<protein>
    <submittedName>
        <fullName evidence="5">Sigma-70 family RNA polymerase sigma factor</fullName>
    </submittedName>
</protein>
<dbReference type="NCBIfam" id="TIGR02937">
    <property type="entry name" value="sigma70-ECF"/>
    <property type="match status" value="1"/>
</dbReference>
<dbReference type="Proteomes" id="UP000739538">
    <property type="component" value="Unassembled WGS sequence"/>
</dbReference>
<evidence type="ECO:0000256" key="3">
    <source>
        <dbReference type="ARBA" id="ARBA00023163"/>
    </source>
</evidence>
<evidence type="ECO:0000256" key="2">
    <source>
        <dbReference type="ARBA" id="ARBA00023082"/>
    </source>
</evidence>
<keyword evidence="3" id="KW-0804">Transcription</keyword>
<comment type="caution">
    <text evidence="5">The sequence shown here is derived from an EMBL/GenBank/DDBJ whole genome shotgun (WGS) entry which is preliminary data.</text>
</comment>
<reference evidence="5" key="2">
    <citation type="journal article" date="2021" name="Microbiome">
        <title>Successional dynamics and alternative stable states in a saline activated sludge microbial community over 9 years.</title>
        <authorList>
            <person name="Wang Y."/>
            <person name="Ye J."/>
            <person name="Ju F."/>
            <person name="Liu L."/>
            <person name="Boyd J.A."/>
            <person name="Deng Y."/>
            <person name="Parks D.H."/>
            <person name="Jiang X."/>
            <person name="Yin X."/>
            <person name="Woodcroft B.J."/>
            <person name="Tyson G.W."/>
            <person name="Hugenholtz P."/>
            <person name="Polz M.F."/>
            <person name="Zhang T."/>
        </authorList>
    </citation>
    <scope>NUCLEOTIDE SEQUENCE</scope>
    <source>
        <strain evidence="5">HKST-UBA02</strain>
    </source>
</reference>
<keyword evidence="2" id="KW-0731">Sigma factor</keyword>
<evidence type="ECO:0000256" key="1">
    <source>
        <dbReference type="ARBA" id="ARBA00023015"/>
    </source>
</evidence>
<dbReference type="NCBIfam" id="TIGR02999">
    <property type="entry name" value="Sig-70_X6"/>
    <property type="match status" value="1"/>
</dbReference>
<dbReference type="PANTHER" id="PTHR43133">
    <property type="entry name" value="RNA POLYMERASE ECF-TYPE SIGMA FACTO"/>
    <property type="match status" value="1"/>
</dbReference>
<gene>
    <name evidence="5" type="ORF">KDA27_24700</name>
</gene>
<evidence type="ECO:0000313" key="5">
    <source>
        <dbReference type="EMBL" id="MCA9759015.1"/>
    </source>
</evidence>
<keyword evidence="1" id="KW-0805">Transcription regulation</keyword>
<dbReference type="Pfam" id="PF07638">
    <property type="entry name" value="Sigma70_ECF"/>
    <property type="match status" value="1"/>
</dbReference>
<evidence type="ECO:0000259" key="4">
    <source>
        <dbReference type="Pfam" id="PF07638"/>
    </source>
</evidence>
<dbReference type="GO" id="GO:0016987">
    <property type="term" value="F:sigma factor activity"/>
    <property type="evidence" value="ECO:0007669"/>
    <property type="project" value="UniProtKB-KW"/>
</dbReference>
<dbReference type="InterPro" id="IPR039425">
    <property type="entry name" value="RNA_pol_sigma-70-like"/>
</dbReference>
<organism evidence="5 6">
    <name type="scientific">Eiseniibacteriota bacterium</name>
    <dbReference type="NCBI Taxonomy" id="2212470"/>
    <lineage>
        <taxon>Bacteria</taxon>
        <taxon>Candidatus Eiseniibacteriota</taxon>
    </lineage>
</organism>
<dbReference type="InterPro" id="IPR036388">
    <property type="entry name" value="WH-like_DNA-bd_sf"/>
</dbReference>
<dbReference type="AlphaFoldDB" id="A0A956NKV4"/>
<dbReference type="GO" id="GO:0006352">
    <property type="term" value="P:DNA-templated transcription initiation"/>
    <property type="evidence" value="ECO:0007669"/>
    <property type="project" value="InterPro"/>
</dbReference>
<name>A0A956NKV4_UNCEI</name>
<reference evidence="5" key="1">
    <citation type="submission" date="2020-04" db="EMBL/GenBank/DDBJ databases">
        <authorList>
            <person name="Zhang T."/>
        </authorList>
    </citation>
    <scope>NUCLEOTIDE SEQUENCE</scope>
    <source>
        <strain evidence="5">HKST-UBA02</strain>
    </source>
</reference>
<dbReference type="InterPro" id="IPR011517">
    <property type="entry name" value="RNA_pol_sigma70_ECF-like"/>
</dbReference>